<dbReference type="InterPro" id="IPR050879">
    <property type="entry name" value="Acyltransferase_3"/>
</dbReference>
<keyword evidence="1" id="KW-0808">Transferase</keyword>
<dbReference type="GO" id="GO:0016746">
    <property type="term" value="F:acyltransferase activity"/>
    <property type="evidence" value="ECO:0007669"/>
    <property type="project" value="UniProtKB-KW"/>
</dbReference>
<reference evidence="1 2" key="1">
    <citation type="submission" date="2014-03" db="EMBL/GenBank/DDBJ databases">
        <title>Draft genome of the hookworm Oesophagostomum dentatum.</title>
        <authorList>
            <person name="Mitreva M."/>
        </authorList>
    </citation>
    <scope>NUCLEOTIDE SEQUENCE [LARGE SCALE GENOMIC DNA]</scope>
    <source>
        <strain evidence="1 2">OD-Hann</strain>
    </source>
</reference>
<keyword evidence="1" id="KW-0012">Acyltransferase</keyword>
<dbReference type="OrthoDB" id="92766at2759"/>
<name>A0A0B1TR14_OESDE</name>
<dbReference type="Proteomes" id="UP000053660">
    <property type="component" value="Unassembled WGS sequence"/>
</dbReference>
<keyword evidence="2" id="KW-1185">Reference proteome</keyword>
<sequence>MNAGLLYIVPTTAQWSRPPYIDSDLLHTHRRIDPELWYRHRPSLLLRQLCLREVHMFLPCSVPENRLHLNLHKMSQKRDDIQGLRGWAIALVLLFHFYPAYFPNGYVGVDISLNLMSSRKAIALVSNIREDDPSQAYENMVQQAEDLFTHTWSLSVEMQWYLVVPFVFLLQRLLTNSEKPFFFGLLTLSIYFYFAVDENTAFYNVLARLWQFCSGILSYFSQSNKTESLSYTALETEDLNPADTEEKCEKILFCQPSITL</sequence>
<organism evidence="1 2">
    <name type="scientific">Oesophagostomum dentatum</name>
    <name type="common">Nodular worm</name>
    <dbReference type="NCBI Taxonomy" id="61180"/>
    <lineage>
        <taxon>Eukaryota</taxon>
        <taxon>Metazoa</taxon>
        <taxon>Ecdysozoa</taxon>
        <taxon>Nematoda</taxon>
        <taxon>Chromadorea</taxon>
        <taxon>Rhabditida</taxon>
        <taxon>Rhabditina</taxon>
        <taxon>Rhabditomorpha</taxon>
        <taxon>Strongyloidea</taxon>
        <taxon>Strongylidae</taxon>
        <taxon>Oesophagostomum</taxon>
    </lineage>
</organism>
<dbReference type="GO" id="GO:0016020">
    <property type="term" value="C:membrane"/>
    <property type="evidence" value="ECO:0007669"/>
    <property type="project" value="TreeGrafter"/>
</dbReference>
<dbReference type="AlphaFoldDB" id="A0A0B1TR14"/>
<accession>A0A0B1TR14</accession>
<dbReference type="EMBL" id="KN549335">
    <property type="protein sequence ID" value="KHJ98262.1"/>
    <property type="molecule type" value="Genomic_DNA"/>
</dbReference>
<evidence type="ECO:0000313" key="1">
    <source>
        <dbReference type="EMBL" id="KHJ98262.1"/>
    </source>
</evidence>
<protein>
    <submittedName>
        <fullName evidence="1">Acyltransferase</fullName>
    </submittedName>
</protein>
<proteinExistence type="predicted"/>
<dbReference type="GO" id="GO:0000271">
    <property type="term" value="P:polysaccharide biosynthetic process"/>
    <property type="evidence" value="ECO:0007669"/>
    <property type="project" value="TreeGrafter"/>
</dbReference>
<dbReference type="PANTHER" id="PTHR23028:SF127">
    <property type="entry name" value="ACYL_TRANSF_3 DOMAIN-CONTAINING PROTEIN-RELATED"/>
    <property type="match status" value="1"/>
</dbReference>
<evidence type="ECO:0000313" key="2">
    <source>
        <dbReference type="Proteomes" id="UP000053660"/>
    </source>
</evidence>
<dbReference type="PANTHER" id="PTHR23028">
    <property type="entry name" value="ACETYLTRANSFERASE"/>
    <property type="match status" value="1"/>
</dbReference>
<gene>
    <name evidence="1" type="ORF">OESDEN_01755</name>
</gene>